<dbReference type="Proteomes" id="UP000242849">
    <property type="component" value="Unassembled WGS sequence"/>
</dbReference>
<reference evidence="2" key="1">
    <citation type="submission" date="2016-10" db="EMBL/GenBank/DDBJ databases">
        <authorList>
            <person name="Varghese N."/>
            <person name="Submissions S."/>
        </authorList>
    </citation>
    <scope>NUCLEOTIDE SEQUENCE [LARGE SCALE GENOMIC DNA]</scope>
    <source>
        <strain evidence="2">DSM 12111</strain>
    </source>
</reference>
<gene>
    <name evidence="1" type="ORF">SAMN05421553_3540</name>
</gene>
<dbReference type="STRING" id="53406.SAMN05421553_3540"/>
<accession>A0A1H5EA10</accession>
<protein>
    <submittedName>
        <fullName evidence="1">Uncharacterized protein</fullName>
    </submittedName>
</protein>
<dbReference type="AlphaFoldDB" id="A0A1H5EA10"/>
<dbReference type="EMBL" id="FNSC01000001">
    <property type="protein sequence ID" value="SED87870.1"/>
    <property type="molecule type" value="Genomic_DNA"/>
</dbReference>
<keyword evidence="2" id="KW-1185">Reference proteome</keyword>
<organism evidence="1 2">
    <name type="scientific">Pseudomonas anguilliseptica</name>
    <dbReference type="NCBI Taxonomy" id="53406"/>
    <lineage>
        <taxon>Bacteria</taxon>
        <taxon>Pseudomonadati</taxon>
        <taxon>Pseudomonadota</taxon>
        <taxon>Gammaproteobacteria</taxon>
        <taxon>Pseudomonadales</taxon>
        <taxon>Pseudomonadaceae</taxon>
        <taxon>Pseudomonas</taxon>
    </lineage>
</organism>
<proteinExistence type="predicted"/>
<sequence length="137" mass="14762">MTKQLASIPTHKPCRIVAGLLLSMLLLPLACSASPIGTITRIHVQEQGIGPPSEGCAKFVIEPAQVQAFFARAVLISARQQHDFFLYGPCTARGTLQTRYGQWHWVIRNLGTATLTASNGDTFLLGDPGQESDLSGD</sequence>
<evidence type="ECO:0000313" key="1">
    <source>
        <dbReference type="EMBL" id="SED87870.1"/>
    </source>
</evidence>
<evidence type="ECO:0000313" key="2">
    <source>
        <dbReference type="Proteomes" id="UP000242849"/>
    </source>
</evidence>
<dbReference type="OrthoDB" id="6058505at2"/>
<name>A0A1H5EA10_PSEAG</name>